<proteinExistence type="predicted"/>
<organism evidence="1 2">
    <name type="scientific">Diphasiastrum complanatum</name>
    <name type="common">Issler's clubmoss</name>
    <name type="synonym">Lycopodium complanatum</name>
    <dbReference type="NCBI Taxonomy" id="34168"/>
    <lineage>
        <taxon>Eukaryota</taxon>
        <taxon>Viridiplantae</taxon>
        <taxon>Streptophyta</taxon>
        <taxon>Embryophyta</taxon>
        <taxon>Tracheophyta</taxon>
        <taxon>Lycopodiopsida</taxon>
        <taxon>Lycopodiales</taxon>
        <taxon>Lycopodiaceae</taxon>
        <taxon>Lycopodioideae</taxon>
        <taxon>Diphasiastrum</taxon>
    </lineage>
</organism>
<sequence>MLLLLRCKHVVTWIILDCLCPLSTPSFSTQRRMLKSSEQSYRIEVHYNTSSPSKSIGTLAAGAGSAHPFSMAKDTSQSFVFNSGTSDTCASLEILDLKSPRTTLPTDINLQPCSPQAQPPLPSDPEVVLKHLLVTTFMNRRYITCFPSQLQLKIEHLCFKSIKSSTQKHILRRKDVSLQMHLR</sequence>
<evidence type="ECO:0000313" key="2">
    <source>
        <dbReference type="Proteomes" id="UP001162992"/>
    </source>
</evidence>
<accession>A0ACC2CUL6</accession>
<dbReference type="Proteomes" id="UP001162992">
    <property type="component" value="Chromosome 8"/>
</dbReference>
<keyword evidence="2" id="KW-1185">Reference proteome</keyword>
<reference evidence="2" key="1">
    <citation type="journal article" date="2024" name="Proc. Natl. Acad. Sci. U.S.A.">
        <title>Extraordinary preservation of gene collinearity over three hundred million years revealed in homosporous lycophytes.</title>
        <authorList>
            <person name="Li C."/>
            <person name="Wickell D."/>
            <person name="Kuo L.Y."/>
            <person name="Chen X."/>
            <person name="Nie B."/>
            <person name="Liao X."/>
            <person name="Peng D."/>
            <person name="Ji J."/>
            <person name="Jenkins J."/>
            <person name="Williams M."/>
            <person name="Shu S."/>
            <person name="Plott C."/>
            <person name="Barry K."/>
            <person name="Rajasekar S."/>
            <person name="Grimwood J."/>
            <person name="Han X."/>
            <person name="Sun S."/>
            <person name="Hou Z."/>
            <person name="He W."/>
            <person name="Dai G."/>
            <person name="Sun C."/>
            <person name="Schmutz J."/>
            <person name="Leebens-Mack J.H."/>
            <person name="Li F.W."/>
            <person name="Wang L."/>
        </authorList>
    </citation>
    <scope>NUCLEOTIDE SEQUENCE [LARGE SCALE GENOMIC DNA]</scope>
    <source>
        <strain evidence="2">cv. PW_Plant_1</strain>
    </source>
</reference>
<name>A0ACC2CUL6_DIPCM</name>
<evidence type="ECO:0000313" key="1">
    <source>
        <dbReference type="EMBL" id="KAJ7545600.1"/>
    </source>
</evidence>
<dbReference type="EMBL" id="CM055099">
    <property type="protein sequence ID" value="KAJ7545600.1"/>
    <property type="molecule type" value="Genomic_DNA"/>
</dbReference>
<gene>
    <name evidence="1" type="ORF">O6H91_08G003000</name>
</gene>
<protein>
    <submittedName>
        <fullName evidence="1">Uncharacterized protein</fullName>
    </submittedName>
</protein>
<comment type="caution">
    <text evidence="1">The sequence shown here is derived from an EMBL/GenBank/DDBJ whole genome shotgun (WGS) entry which is preliminary data.</text>
</comment>